<dbReference type="SFLD" id="SFLDG01384">
    <property type="entry name" value="thioether_bond_formation_requi"/>
    <property type="match status" value="1"/>
</dbReference>
<comment type="cofactor">
    <cofactor evidence="1">
        <name>[4Fe-4S] cluster</name>
        <dbReference type="ChEBI" id="CHEBI:49883"/>
    </cofactor>
</comment>
<dbReference type="InterPro" id="IPR034485">
    <property type="entry name" value="Anaerobic_Cys-type_sulfatase-m"/>
</dbReference>
<name>A0A4R1R6H8_9FIRM</name>
<feature type="domain" description="Radical SAM core" evidence="7">
    <location>
        <begin position="1"/>
        <end position="238"/>
    </location>
</feature>
<dbReference type="STRING" id="1469948.GCA_000732725_02572"/>
<dbReference type="SFLD" id="SFLDG01386">
    <property type="entry name" value="main_SPASM_domain-containing"/>
    <property type="match status" value="1"/>
</dbReference>
<evidence type="ECO:0000256" key="1">
    <source>
        <dbReference type="ARBA" id="ARBA00001966"/>
    </source>
</evidence>
<keyword evidence="3" id="KW-0479">Metal-binding</keyword>
<comment type="similarity">
    <text evidence="6">Belongs to the radical SAM superfamily. Anaerobic sulfatase-maturating enzyme family.</text>
</comment>
<dbReference type="InterPro" id="IPR013785">
    <property type="entry name" value="Aldolase_TIM"/>
</dbReference>
<dbReference type="PROSITE" id="PS51918">
    <property type="entry name" value="RADICAL_SAM"/>
    <property type="match status" value="1"/>
</dbReference>
<dbReference type="SFLD" id="SFLDG01067">
    <property type="entry name" value="SPASM/twitch_domain_containing"/>
    <property type="match status" value="1"/>
</dbReference>
<evidence type="ECO:0000256" key="5">
    <source>
        <dbReference type="ARBA" id="ARBA00023014"/>
    </source>
</evidence>
<dbReference type="InterPro" id="IPR058240">
    <property type="entry name" value="rSAM_sf"/>
</dbReference>
<dbReference type="NCBIfam" id="TIGR03942">
    <property type="entry name" value="sulfatase_rSAM"/>
    <property type="match status" value="1"/>
</dbReference>
<dbReference type="InterPro" id="IPR023867">
    <property type="entry name" value="Sulphatase_maturase_rSAM"/>
</dbReference>
<dbReference type="RefSeq" id="WP_031391251.1">
    <property type="nucleotide sequence ID" value="NZ_JPNB01000002.1"/>
</dbReference>
<dbReference type="NCBIfam" id="TIGR04085">
    <property type="entry name" value="rSAM_more_4Fe4S"/>
    <property type="match status" value="1"/>
</dbReference>
<dbReference type="InterPro" id="IPR023885">
    <property type="entry name" value="4Fe4S-binding_SPASM_dom"/>
</dbReference>
<dbReference type="SUPFAM" id="SSF102114">
    <property type="entry name" value="Radical SAM enzymes"/>
    <property type="match status" value="1"/>
</dbReference>
<evidence type="ECO:0000256" key="4">
    <source>
        <dbReference type="ARBA" id="ARBA00023004"/>
    </source>
</evidence>
<dbReference type="SFLD" id="SFLDF00289">
    <property type="entry name" value="anaerobic_Cys-type_sulfatase-m"/>
    <property type="match status" value="1"/>
</dbReference>
<organism evidence="8 9">
    <name type="scientific">Kineothrix alysoides</name>
    <dbReference type="NCBI Taxonomy" id="1469948"/>
    <lineage>
        <taxon>Bacteria</taxon>
        <taxon>Bacillati</taxon>
        <taxon>Bacillota</taxon>
        <taxon>Clostridia</taxon>
        <taxon>Lachnospirales</taxon>
        <taxon>Lachnospiraceae</taxon>
        <taxon>Kineothrix</taxon>
    </lineage>
</organism>
<gene>
    <name evidence="8" type="ORF">EDD76_101197</name>
</gene>
<dbReference type="Gene3D" id="3.20.20.70">
    <property type="entry name" value="Aldolase class I"/>
    <property type="match status" value="1"/>
</dbReference>
<accession>A0A4R1R6H8</accession>
<evidence type="ECO:0000259" key="7">
    <source>
        <dbReference type="PROSITE" id="PS51918"/>
    </source>
</evidence>
<keyword evidence="9" id="KW-1185">Reference proteome</keyword>
<dbReference type="GO" id="GO:0016491">
    <property type="term" value="F:oxidoreductase activity"/>
    <property type="evidence" value="ECO:0007669"/>
    <property type="project" value="InterPro"/>
</dbReference>
<dbReference type="GO" id="GO:0051536">
    <property type="term" value="F:iron-sulfur cluster binding"/>
    <property type="evidence" value="ECO:0007669"/>
    <property type="project" value="UniProtKB-KW"/>
</dbReference>
<dbReference type="EMBL" id="SLUO01000001">
    <property type="protein sequence ID" value="TCL61100.1"/>
    <property type="molecule type" value="Genomic_DNA"/>
</dbReference>
<dbReference type="Pfam" id="PF04055">
    <property type="entry name" value="Radical_SAM"/>
    <property type="match status" value="1"/>
</dbReference>
<keyword evidence="4" id="KW-0408">Iron</keyword>
<comment type="caution">
    <text evidence="8">The sequence shown here is derived from an EMBL/GenBank/DDBJ whole genome shotgun (WGS) entry which is preliminary data.</text>
</comment>
<dbReference type="Pfam" id="PF13186">
    <property type="entry name" value="SPASM"/>
    <property type="match status" value="1"/>
</dbReference>
<dbReference type="Proteomes" id="UP000295718">
    <property type="component" value="Unassembled WGS sequence"/>
</dbReference>
<protein>
    <recommendedName>
        <fullName evidence="7">Radical SAM core domain-containing protein</fullName>
    </recommendedName>
</protein>
<dbReference type="PANTHER" id="PTHR43273">
    <property type="entry name" value="ANAEROBIC SULFATASE-MATURATING ENZYME HOMOLOG ASLB-RELATED"/>
    <property type="match status" value="1"/>
</dbReference>
<evidence type="ECO:0000256" key="3">
    <source>
        <dbReference type="ARBA" id="ARBA00022723"/>
    </source>
</evidence>
<dbReference type="AlphaFoldDB" id="A0A4R1R6H8"/>
<reference evidence="8 9" key="1">
    <citation type="submission" date="2019-03" db="EMBL/GenBank/DDBJ databases">
        <title>Genomic Encyclopedia of Type Strains, Phase IV (KMG-IV): sequencing the most valuable type-strain genomes for metagenomic binning, comparative biology and taxonomic classification.</title>
        <authorList>
            <person name="Goeker M."/>
        </authorList>
    </citation>
    <scope>NUCLEOTIDE SEQUENCE [LARGE SCALE GENOMIC DNA]</scope>
    <source>
        <strain evidence="8 9">DSM 100556</strain>
    </source>
</reference>
<dbReference type="OrthoDB" id="9808591at2"/>
<dbReference type="PANTHER" id="PTHR43273:SF3">
    <property type="entry name" value="ANAEROBIC SULFATASE-MATURATING ENZYME HOMOLOG ASLB-RELATED"/>
    <property type="match status" value="1"/>
</dbReference>
<dbReference type="GO" id="GO:0046872">
    <property type="term" value="F:metal ion binding"/>
    <property type="evidence" value="ECO:0007669"/>
    <property type="project" value="UniProtKB-KW"/>
</dbReference>
<keyword evidence="2" id="KW-0949">S-adenosyl-L-methionine</keyword>
<dbReference type="CDD" id="cd01335">
    <property type="entry name" value="Radical_SAM"/>
    <property type="match status" value="1"/>
</dbReference>
<dbReference type="SFLD" id="SFLDS00029">
    <property type="entry name" value="Radical_SAM"/>
    <property type="match status" value="1"/>
</dbReference>
<evidence type="ECO:0000313" key="8">
    <source>
        <dbReference type="EMBL" id="TCL61100.1"/>
    </source>
</evidence>
<dbReference type="NCBIfam" id="NF010321">
    <property type="entry name" value="PRK13758.1"/>
    <property type="match status" value="1"/>
</dbReference>
<evidence type="ECO:0000256" key="2">
    <source>
        <dbReference type="ARBA" id="ARBA00022691"/>
    </source>
</evidence>
<proteinExistence type="inferred from homology"/>
<dbReference type="InterPro" id="IPR007197">
    <property type="entry name" value="rSAM"/>
</dbReference>
<dbReference type="SFLD" id="SFLDG01072">
    <property type="entry name" value="dehydrogenase_like"/>
    <property type="match status" value="1"/>
</dbReference>
<evidence type="ECO:0000313" key="9">
    <source>
        <dbReference type="Proteomes" id="UP000295718"/>
    </source>
</evidence>
<keyword evidence="5" id="KW-0411">Iron-sulfur</keyword>
<evidence type="ECO:0000256" key="6">
    <source>
        <dbReference type="ARBA" id="ARBA00023601"/>
    </source>
</evidence>
<sequence>MPALQLLIKPVSGLCNMKCSYCFYCDIASKREIASYGIMRIDTLEKVIEKALDYAEHTCGFIFQGGEPTLAGLDFFKKVVELQRQYNHKKVNIQNSIQTNGYVMDEKWCHFFKENQFLVGLSIDGIKATHDIYRRTKGGEDTFSEIINTASMFDRVGVEYNVLTVVHKSTAVKIRRIYEFYKKRGFKYQQYIACLDPVFEKQGTEEYSLTPEIYGDFLKELFDLWYIDLQWGRQPYIRQFENYVAILLGYQPESCEQRGICGIQHAIEADGEVYPCDFYVLDDYKLGNLNDCSFLEIAEKRKEIGFIQSSADHEDECEKCSYFPLCRGGCARHRLELQDGSGRRNYFCQSYKMFFAHSMDRLNDIARKIKERGR</sequence>